<dbReference type="Proteomes" id="UP000178606">
    <property type="component" value="Unassembled WGS sequence"/>
</dbReference>
<evidence type="ECO:0000256" key="1">
    <source>
        <dbReference type="ARBA" id="ARBA00022737"/>
    </source>
</evidence>
<dbReference type="SMART" id="SM00028">
    <property type="entry name" value="TPR"/>
    <property type="match status" value="3"/>
</dbReference>
<dbReference type="PROSITE" id="PS50005">
    <property type="entry name" value="TPR"/>
    <property type="match status" value="1"/>
</dbReference>
<organism evidence="4 5">
    <name type="scientific">Handelsmanbacteria sp. (strain RIFCSPLOWO2_12_FULL_64_10)</name>
    <dbReference type="NCBI Taxonomy" id="1817868"/>
    <lineage>
        <taxon>Bacteria</taxon>
        <taxon>Candidatus Handelsmaniibacteriota</taxon>
    </lineage>
</organism>
<reference evidence="4 5" key="1">
    <citation type="journal article" date="2016" name="Nat. Commun.">
        <title>Thousands of microbial genomes shed light on interconnected biogeochemical processes in an aquifer system.</title>
        <authorList>
            <person name="Anantharaman K."/>
            <person name="Brown C.T."/>
            <person name="Hug L.A."/>
            <person name="Sharon I."/>
            <person name="Castelle C.J."/>
            <person name="Probst A.J."/>
            <person name="Thomas B.C."/>
            <person name="Singh A."/>
            <person name="Wilkins M.J."/>
            <person name="Karaoz U."/>
            <person name="Brodie E.L."/>
            <person name="Williams K.H."/>
            <person name="Hubbard S.S."/>
            <person name="Banfield J.F."/>
        </authorList>
    </citation>
    <scope>NUCLEOTIDE SEQUENCE [LARGE SCALE GENOMIC DNA]</scope>
    <source>
        <strain evidence="5">RIFCSPLOWO2_12_FULL_64_10</strain>
    </source>
</reference>
<name>A0A1F6C9A2_HANXR</name>
<accession>A0A1F6C9A2</accession>
<sequence>MIHAVLLLLAADIVHLKSGGKLEGNVVDLGDTVRVEMGNGASSTVKREEIREIIKCKFIPDPPRGRVARPWGPRHVDGANFLRIDPPAGWESRAPVGKAVAGFYRDGDPGERFDVLLQRNAGGIDDAVSTFRNALRKKVGEGAVAEESYRIGGRDARALSAGFEIEGKKQRLLWIFVASGDDRILTVAYSGAETSYKSDEHAVRDAAASLAALPDRAISAEDRKRFARLLDEAGGEEPREAVRALNEALAIVEDFAPAHLMLAQAHAALGQGDKAETAFRRARELDPGDLRAATAYGNFLRGKTDFKAAIALLDPLAGENESCVDLYIELAQAFLGAGLAFDARACAGHATALDRTCAEAHYVEGTVHEKLGDKSKALSSYRSAVVQDQGFEKARAALERLGWKP</sequence>
<dbReference type="InterPro" id="IPR011990">
    <property type="entry name" value="TPR-like_helical_dom_sf"/>
</dbReference>
<dbReference type="PANTHER" id="PTHR45586">
    <property type="entry name" value="TPR REPEAT-CONTAINING PROTEIN PA4667"/>
    <property type="match status" value="1"/>
</dbReference>
<proteinExistence type="predicted"/>
<dbReference type="Pfam" id="PF13432">
    <property type="entry name" value="TPR_16"/>
    <property type="match status" value="1"/>
</dbReference>
<keyword evidence="2 3" id="KW-0802">TPR repeat</keyword>
<dbReference type="InterPro" id="IPR051012">
    <property type="entry name" value="CellSynth/LPSAsmb/PSIAsmb"/>
</dbReference>
<comment type="caution">
    <text evidence="4">The sequence shown here is derived from an EMBL/GenBank/DDBJ whole genome shotgun (WGS) entry which is preliminary data.</text>
</comment>
<dbReference type="SUPFAM" id="SSF48452">
    <property type="entry name" value="TPR-like"/>
    <property type="match status" value="1"/>
</dbReference>
<protein>
    <submittedName>
        <fullName evidence="4">Uncharacterized protein</fullName>
    </submittedName>
</protein>
<evidence type="ECO:0000256" key="2">
    <source>
        <dbReference type="ARBA" id="ARBA00022803"/>
    </source>
</evidence>
<dbReference type="EMBL" id="MFKF01000370">
    <property type="protein sequence ID" value="OGG45621.1"/>
    <property type="molecule type" value="Genomic_DNA"/>
</dbReference>
<evidence type="ECO:0000256" key="3">
    <source>
        <dbReference type="PROSITE-ProRule" id="PRU00339"/>
    </source>
</evidence>
<feature type="repeat" description="TPR" evidence="3">
    <location>
        <begin position="256"/>
        <end position="289"/>
    </location>
</feature>
<dbReference type="Pfam" id="PF14559">
    <property type="entry name" value="TPR_19"/>
    <property type="match status" value="1"/>
</dbReference>
<dbReference type="AlphaFoldDB" id="A0A1F6C9A2"/>
<keyword evidence="1" id="KW-0677">Repeat</keyword>
<dbReference type="PANTHER" id="PTHR45586:SF1">
    <property type="entry name" value="LIPOPOLYSACCHARIDE ASSEMBLY PROTEIN B"/>
    <property type="match status" value="1"/>
</dbReference>
<gene>
    <name evidence="4" type="ORF">A3F84_19995</name>
</gene>
<dbReference type="Gene3D" id="1.25.40.10">
    <property type="entry name" value="Tetratricopeptide repeat domain"/>
    <property type="match status" value="1"/>
</dbReference>
<evidence type="ECO:0000313" key="4">
    <source>
        <dbReference type="EMBL" id="OGG45621.1"/>
    </source>
</evidence>
<evidence type="ECO:0000313" key="5">
    <source>
        <dbReference type="Proteomes" id="UP000178606"/>
    </source>
</evidence>
<dbReference type="InterPro" id="IPR019734">
    <property type="entry name" value="TPR_rpt"/>
</dbReference>